<evidence type="ECO:0000259" key="4">
    <source>
        <dbReference type="PROSITE" id="PS01124"/>
    </source>
</evidence>
<dbReference type="InterPro" id="IPR018062">
    <property type="entry name" value="HTH_AraC-typ_CS"/>
</dbReference>
<evidence type="ECO:0000313" key="7">
    <source>
        <dbReference type="Proteomes" id="UP000001601"/>
    </source>
</evidence>
<dbReference type="GO" id="GO:0016020">
    <property type="term" value="C:membrane"/>
    <property type="evidence" value="ECO:0007669"/>
    <property type="project" value="InterPro"/>
</dbReference>
<dbReference type="RefSeq" id="WP_009781066.1">
    <property type="nucleotide sequence ID" value="NZ_CH672395.1"/>
</dbReference>
<gene>
    <name evidence="6" type="ORF">MED217_13561</name>
</gene>
<proteinExistence type="predicted"/>
<dbReference type="HOGENOM" id="CLU_075288_0_0_10"/>
<feature type="domain" description="HTH araC/xylS-type" evidence="4">
    <location>
        <begin position="205"/>
        <end position="304"/>
    </location>
</feature>
<keyword evidence="1" id="KW-0805">Transcription regulation</keyword>
<protein>
    <submittedName>
        <fullName evidence="6">Transcriptional regulator</fullName>
    </submittedName>
</protein>
<dbReference type="InterPro" id="IPR018060">
    <property type="entry name" value="HTH_AraC"/>
</dbReference>
<evidence type="ECO:0000256" key="2">
    <source>
        <dbReference type="ARBA" id="ARBA00023125"/>
    </source>
</evidence>
<keyword evidence="2" id="KW-0238">DNA-binding</keyword>
<dbReference type="AlphaFoldDB" id="A3XR97"/>
<dbReference type="Gene3D" id="1.10.10.60">
    <property type="entry name" value="Homeodomain-like"/>
    <property type="match status" value="1"/>
</dbReference>
<dbReference type="SMART" id="SM00342">
    <property type="entry name" value="HTH_ARAC"/>
    <property type="match status" value="1"/>
</dbReference>
<feature type="domain" description="HAMP" evidence="5">
    <location>
        <begin position="12"/>
        <end position="59"/>
    </location>
</feature>
<dbReference type="STRING" id="398720.MED217_13561"/>
<comment type="caution">
    <text evidence="6">The sequence shown here is derived from an EMBL/GenBank/DDBJ whole genome shotgun (WGS) entry which is preliminary data.</text>
</comment>
<evidence type="ECO:0000256" key="3">
    <source>
        <dbReference type="ARBA" id="ARBA00023163"/>
    </source>
</evidence>
<keyword evidence="3" id="KW-0804">Transcription</keyword>
<dbReference type="Proteomes" id="UP000001601">
    <property type="component" value="Unassembled WGS sequence"/>
</dbReference>
<evidence type="ECO:0000313" key="6">
    <source>
        <dbReference type="EMBL" id="EAQ47922.1"/>
    </source>
</evidence>
<evidence type="ECO:0000256" key="1">
    <source>
        <dbReference type="ARBA" id="ARBA00023015"/>
    </source>
</evidence>
<dbReference type="InterPro" id="IPR009057">
    <property type="entry name" value="Homeodomain-like_sf"/>
</dbReference>
<dbReference type="Pfam" id="PF12833">
    <property type="entry name" value="HTH_18"/>
    <property type="match status" value="1"/>
</dbReference>
<organism evidence="6 7">
    <name type="scientific">Leeuwenhoekiella blandensis (strain CECT 7118 / CCUG 51940 / KCTC 22103 / MED217)</name>
    <name type="common">Flavobacterium sp. (strain MED217)</name>
    <dbReference type="NCBI Taxonomy" id="398720"/>
    <lineage>
        <taxon>Bacteria</taxon>
        <taxon>Pseudomonadati</taxon>
        <taxon>Bacteroidota</taxon>
        <taxon>Flavobacteriia</taxon>
        <taxon>Flavobacteriales</taxon>
        <taxon>Flavobacteriaceae</taxon>
        <taxon>Leeuwenhoekiella</taxon>
    </lineage>
</organism>
<dbReference type="InterPro" id="IPR020449">
    <property type="entry name" value="Tscrpt_reg_AraC-type_HTH"/>
</dbReference>
<dbReference type="PRINTS" id="PR00032">
    <property type="entry name" value="HTHARAC"/>
</dbReference>
<accession>A3XR97</accession>
<dbReference type="InterPro" id="IPR003660">
    <property type="entry name" value="HAMP_dom"/>
</dbReference>
<dbReference type="PROSITE" id="PS50885">
    <property type="entry name" value="HAMP"/>
    <property type="match status" value="1"/>
</dbReference>
<dbReference type="InterPro" id="IPR053142">
    <property type="entry name" value="PchR_regulatory_protein"/>
</dbReference>
<dbReference type="SUPFAM" id="SSF46689">
    <property type="entry name" value="Homeodomain-like"/>
    <property type="match status" value="1"/>
</dbReference>
<dbReference type="PROSITE" id="PS01124">
    <property type="entry name" value="HTH_ARAC_FAMILY_2"/>
    <property type="match status" value="1"/>
</dbReference>
<name>A3XR97_LEEBM</name>
<sequence length="308" mass="35581">MKTSSNPGHSFDSLRQMIQQLANGEFAHRIPLHEQPQNDLEEIAGDLNMLAEELADLFINKQAFGLKDMANPLILVVNARFKIQGINKRLAQMLTQASKRLLGKSLHKVLTPECITSLHEILPLHLQTQSSRPPVKTLVMFKLPKGTVQAWGYWHLLNTPEGYCFFFRGLPARLQDAPPPQKGQPTATTSRKDTEQLQYDFNTIKKVHQYVLEHLDQPLPSLPELAKLFSTNEFKLKRGFRLLYHNTIFKFHLEKRLEVARLKIQNTPTSLKQIAQDHGFRNYSHFSKAFKARYGHKPSYYKNRNELF</sequence>
<dbReference type="PANTHER" id="PTHR47893:SF1">
    <property type="entry name" value="REGULATORY PROTEIN PCHR"/>
    <property type="match status" value="1"/>
</dbReference>
<dbReference type="OrthoDB" id="1451418at2"/>
<dbReference type="PANTHER" id="PTHR47893">
    <property type="entry name" value="REGULATORY PROTEIN PCHR"/>
    <property type="match status" value="1"/>
</dbReference>
<dbReference type="GO" id="GO:0043565">
    <property type="term" value="F:sequence-specific DNA binding"/>
    <property type="evidence" value="ECO:0007669"/>
    <property type="project" value="InterPro"/>
</dbReference>
<keyword evidence="7" id="KW-1185">Reference proteome</keyword>
<evidence type="ECO:0000259" key="5">
    <source>
        <dbReference type="PROSITE" id="PS50885"/>
    </source>
</evidence>
<reference evidence="6 7" key="1">
    <citation type="journal article" date="2007" name="Nature">
        <title>Light stimulates growth of proteorhodopsin-containing marine Flavobacteria.</title>
        <authorList>
            <person name="Gomez-Consarnau L."/>
            <person name="Gonzalez J.M."/>
            <person name="Coll-Llado M."/>
            <person name="Gourdon P."/>
            <person name="Pascher T."/>
            <person name="Neutze R."/>
            <person name="Pedros-Alio C."/>
            <person name="Pinhassi J."/>
        </authorList>
    </citation>
    <scope>NUCLEOTIDE SEQUENCE [LARGE SCALE GENOMIC DNA]</scope>
    <source>
        <strain evidence="6 7">MED217</strain>
    </source>
</reference>
<dbReference type="EMBL" id="AANC01000011">
    <property type="protein sequence ID" value="EAQ47922.1"/>
    <property type="molecule type" value="Genomic_DNA"/>
</dbReference>
<dbReference type="GO" id="GO:0003700">
    <property type="term" value="F:DNA-binding transcription factor activity"/>
    <property type="evidence" value="ECO:0007669"/>
    <property type="project" value="InterPro"/>
</dbReference>
<dbReference type="eggNOG" id="COG2207">
    <property type="taxonomic scope" value="Bacteria"/>
</dbReference>
<dbReference type="GO" id="GO:0007165">
    <property type="term" value="P:signal transduction"/>
    <property type="evidence" value="ECO:0007669"/>
    <property type="project" value="InterPro"/>
</dbReference>
<dbReference type="PROSITE" id="PS00041">
    <property type="entry name" value="HTH_ARAC_FAMILY_1"/>
    <property type="match status" value="1"/>
</dbReference>